<dbReference type="AlphaFoldDB" id="X0VF99"/>
<gene>
    <name evidence="1" type="ORF">S01H1_58104</name>
</gene>
<reference evidence="1" key="1">
    <citation type="journal article" date="2014" name="Front. Microbiol.">
        <title>High frequency of phylogenetically diverse reductive dehalogenase-homologous genes in deep subseafloor sedimentary metagenomes.</title>
        <authorList>
            <person name="Kawai M."/>
            <person name="Futagami T."/>
            <person name="Toyoda A."/>
            <person name="Takaki Y."/>
            <person name="Nishi S."/>
            <person name="Hori S."/>
            <person name="Arai W."/>
            <person name="Tsubouchi T."/>
            <person name="Morono Y."/>
            <person name="Uchiyama I."/>
            <person name="Ito T."/>
            <person name="Fujiyama A."/>
            <person name="Inagaki F."/>
            <person name="Takami H."/>
        </authorList>
    </citation>
    <scope>NUCLEOTIDE SEQUENCE</scope>
    <source>
        <strain evidence="1">Expedition CK06-06</strain>
    </source>
</reference>
<comment type="caution">
    <text evidence="1">The sequence shown here is derived from an EMBL/GenBank/DDBJ whole genome shotgun (WGS) entry which is preliminary data.</text>
</comment>
<feature type="non-terminal residue" evidence="1">
    <location>
        <position position="1"/>
    </location>
</feature>
<name>X0VF99_9ZZZZ</name>
<accession>X0VF99</accession>
<sequence>FRAFVIIPNSPQMFNENPTFFDKNFVLMTGE</sequence>
<evidence type="ECO:0000313" key="1">
    <source>
        <dbReference type="EMBL" id="GAG16914.1"/>
    </source>
</evidence>
<proteinExistence type="predicted"/>
<organism evidence="1">
    <name type="scientific">marine sediment metagenome</name>
    <dbReference type="NCBI Taxonomy" id="412755"/>
    <lineage>
        <taxon>unclassified sequences</taxon>
        <taxon>metagenomes</taxon>
        <taxon>ecological metagenomes</taxon>
    </lineage>
</organism>
<protein>
    <submittedName>
        <fullName evidence="1">Uncharacterized protein</fullName>
    </submittedName>
</protein>
<dbReference type="EMBL" id="BARS01037933">
    <property type="protein sequence ID" value="GAG16914.1"/>
    <property type="molecule type" value="Genomic_DNA"/>
</dbReference>